<dbReference type="Gene3D" id="2.130.10.10">
    <property type="entry name" value="YVTN repeat-like/Quinoprotein amine dehydrogenase"/>
    <property type="match status" value="1"/>
</dbReference>
<gene>
    <name evidence="7" type="primary">TIF34</name>
    <name evidence="9" type="ORF">FFLO_02816</name>
</gene>
<evidence type="ECO:0000256" key="2">
    <source>
        <dbReference type="ARBA" id="ARBA00022540"/>
    </source>
</evidence>
<dbReference type="EMBL" id="JABELV010000047">
    <property type="protein sequence ID" value="KAG7558253.1"/>
    <property type="molecule type" value="Genomic_DNA"/>
</dbReference>
<dbReference type="InterPro" id="IPR036322">
    <property type="entry name" value="WD40_repeat_dom_sf"/>
</dbReference>
<dbReference type="GO" id="GO:0001732">
    <property type="term" value="P:formation of cytoplasmic translation initiation complex"/>
    <property type="evidence" value="ECO:0007669"/>
    <property type="project" value="UniProtKB-UniRule"/>
</dbReference>
<evidence type="ECO:0000256" key="3">
    <source>
        <dbReference type="ARBA" id="ARBA00022574"/>
    </source>
</evidence>
<comment type="function">
    <text evidence="7">Component of the eukaryotic translation initiation factor 3 (eIF-3) complex, which is involved in protein synthesis of a specialized repertoire of mRNAs and, together with other initiation factors, stimulates binding of mRNA and methionyl-tRNAi to the 40S ribosome. The eIF-3 complex specifically targets and initiates translation of a subset of mRNAs involved in cell proliferation.</text>
</comment>
<dbReference type="InterPro" id="IPR027525">
    <property type="entry name" value="eIF3i"/>
</dbReference>
<dbReference type="OrthoDB" id="24966at2759"/>
<evidence type="ECO:0000256" key="8">
    <source>
        <dbReference type="PROSITE-ProRule" id="PRU00221"/>
    </source>
</evidence>
<comment type="similarity">
    <text evidence="6">Belongs to the WD repeat STRAP family.</text>
</comment>
<dbReference type="CDD" id="cd00200">
    <property type="entry name" value="WD40"/>
    <property type="match status" value="1"/>
</dbReference>
<dbReference type="GO" id="GO:0071541">
    <property type="term" value="C:eukaryotic translation initiation factor 3 complex, eIF3m"/>
    <property type="evidence" value="ECO:0007669"/>
    <property type="project" value="TreeGrafter"/>
</dbReference>
<comment type="subunit">
    <text evidence="7">Component of the eukaryotic translation initiation factor 3 (eIF-3) complex.</text>
</comment>
<organism evidence="9 10">
    <name type="scientific">Filobasidium floriforme</name>
    <dbReference type="NCBI Taxonomy" id="5210"/>
    <lineage>
        <taxon>Eukaryota</taxon>
        <taxon>Fungi</taxon>
        <taxon>Dikarya</taxon>
        <taxon>Basidiomycota</taxon>
        <taxon>Agaricomycotina</taxon>
        <taxon>Tremellomycetes</taxon>
        <taxon>Filobasidiales</taxon>
        <taxon>Filobasidiaceae</taxon>
        <taxon>Filobasidium</taxon>
    </lineage>
</organism>
<name>A0A8K0JLX0_9TREE</name>
<dbReference type="GO" id="GO:0033290">
    <property type="term" value="C:eukaryotic 48S preinitiation complex"/>
    <property type="evidence" value="ECO:0007669"/>
    <property type="project" value="UniProtKB-UniRule"/>
</dbReference>
<feature type="repeat" description="WD" evidence="8">
    <location>
        <begin position="32"/>
        <end position="73"/>
    </location>
</feature>
<comment type="similarity">
    <text evidence="7">Belongs to the eIF-3 subunit I family.</text>
</comment>
<protein>
    <recommendedName>
        <fullName evidence="7">Eukaryotic translation initiation factor 3 subunit I</fullName>
        <shortName evidence="7">eIF3i</shortName>
    </recommendedName>
    <alternativeName>
        <fullName evidence="7">Eukaryotic translation initiation factor 3 39 kDa subunit homolog</fullName>
        <shortName evidence="7">eIF-3 39 kDa subunit homolog</shortName>
    </alternativeName>
</protein>
<dbReference type="PANTHER" id="PTHR19877:SF1">
    <property type="entry name" value="EUKARYOTIC TRANSLATION INITIATION FACTOR 3 SUBUNIT I"/>
    <property type="match status" value="1"/>
</dbReference>
<dbReference type="Proteomes" id="UP000812966">
    <property type="component" value="Unassembled WGS sequence"/>
</dbReference>
<dbReference type="InterPro" id="IPR019775">
    <property type="entry name" value="WD40_repeat_CS"/>
</dbReference>
<dbReference type="Pfam" id="PF24805">
    <property type="entry name" value="EIF3I"/>
    <property type="match status" value="1"/>
</dbReference>
<evidence type="ECO:0000256" key="1">
    <source>
        <dbReference type="ARBA" id="ARBA00022490"/>
    </source>
</evidence>
<feature type="repeat" description="WD" evidence="8">
    <location>
        <begin position="310"/>
        <end position="340"/>
    </location>
</feature>
<sequence length="360" mass="39808">MTVETDPSSRQDSLQASRGFLADHLQLNLHTATGHERSLTQIMYNKEGDLLFTASKDHVINAWFSTNGERLGTYNGHNGTIWTIACDSQTKLLVSGSADNQMRLWDIASGKCLKMWEFPTAIKRVAWSDDDKRILCLTEQRSGYQGAIRVFGINREGDCSKQDSEPLVYFSPIGSKATVAAFAPLGREIITGHESGKVALFDAETGEEIEINEKAHLGQVTDLQLSPDGTYFVTSSKDQTAKLHDSKNLQVIKTFTSETPLNSACITPAKPYVIVGGGQDARSVTTTSARSGKFETRFYHRVFEEEVGRVRGHFGPINTIAVHPSGKAFASGGEDGYVRVHWFDESYFRARPYGDLEPED</sequence>
<dbReference type="GO" id="GO:0016282">
    <property type="term" value="C:eukaryotic 43S preinitiation complex"/>
    <property type="evidence" value="ECO:0007669"/>
    <property type="project" value="UniProtKB-UniRule"/>
</dbReference>
<reference evidence="9" key="1">
    <citation type="submission" date="2020-04" db="EMBL/GenBank/DDBJ databases">
        <title>Analysis of mating type loci in Filobasidium floriforme.</title>
        <authorList>
            <person name="Nowrousian M."/>
        </authorList>
    </citation>
    <scope>NUCLEOTIDE SEQUENCE</scope>
    <source>
        <strain evidence="9">CBS 6242</strain>
    </source>
</reference>
<dbReference type="InterPro" id="IPR001680">
    <property type="entry name" value="WD40_rpt"/>
</dbReference>
<dbReference type="GO" id="GO:0003723">
    <property type="term" value="F:RNA binding"/>
    <property type="evidence" value="ECO:0007669"/>
    <property type="project" value="TreeGrafter"/>
</dbReference>
<evidence type="ECO:0000256" key="5">
    <source>
        <dbReference type="ARBA" id="ARBA00022917"/>
    </source>
</evidence>
<feature type="repeat" description="WD" evidence="8">
    <location>
        <begin position="213"/>
        <end position="254"/>
    </location>
</feature>
<dbReference type="PROSITE" id="PS50294">
    <property type="entry name" value="WD_REPEATS_REGION"/>
    <property type="match status" value="3"/>
</dbReference>
<keyword evidence="3 8" id="KW-0853">WD repeat</keyword>
<evidence type="ECO:0000256" key="7">
    <source>
        <dbReference type="HAMAP-Rule" id="MF_03008"/>
    </source>
</evidence>
<evidence type="ECO:0000256" key="6">
    <source>
        <dbReference type="ARBA" id="ARBA00038394"/>
    </source>
</evidence>
<dbReference type="HAMAP" id="MF_03008">
    <property type="entry name" value="eIF3i"/>
    <property type="match status" value="1"/>
</dbReference>
<feature type="repeat" description="WD" evidence="8">
    <location>
        <begin position="74"/>
        <end position="115"/>
    </location>
</feature>
<dbReference type="AlphaFoldDB" id="A0A8K0JLX0"/>
<keyword evidence="10" id="KW-1185">Reference proteome</keyword>
<dbReference type="GO" id="GO:0003743">
    <property type="term" value="F:translation initiation factor activity"/>
    <property type="evidence" value="ECO:0007669"/>
    <property type="project" value="UniProtKB-UniRule"/>
</dbReference>
<dbReference type="SMART" id="SM00320">
    <property type="entry name" value="WD40"/>
    <property type="match status" value="6"/>
</dbReference>
<evidence type="ECO:0000256" key="4">
    <source>
        <dbReference type="ARBA" id="ARBA00022737"/>
    </source>
</evidence>
<comment type="subcellular location">
    <subcellularLocation>
        <location evidence="7">Cytoplasm</location>
    </subcellularLocation>
</comment>
<evidence type="ECO:0000313" key="9">
    <source>
        <dbReference type="EMBL" id="KAG7558253.1"/>
    </source>
</evidence>
<keyword evidence="5 7" id="KW-0648">Protein biosynthesis</keyword>
<proteinExistence type="inferred from homology"/>
<dbReference type="PROSITE" id="PS00678">
    <property type="entry name" value="WD_REPEATS_1"/>
    <property type="match status" value="1"/>
</dbReference>
<dbReference type="PROSITE" id="PS50082">
    <property type="entry name" value="WD_REPEATS_2"/>
    <property type="match status" value="4"/>
</dbReference>
<keyword evidence="1 7" id="KW-0963">Cytoplasm</keyword>
<dbReference type="SUPFAM" id="SSF50978">
    <property type="entry name" value="WD40 repeat-like"/>
    <property type="match status" value="1"/>
</dbReference>
<evidence type="ECO:0000313" key="10">
    <source>
        <dbReference type="Proteomes" id="UP000812966"/>
    </source>
</evidence>
<dbReference type="InterPro" id="IPR015943">
    <property type="entry name" value="WD40/YVTN_repeat-like_dom_sf"/>
</dbReference>
<dbReference type="PANTHER" id="PTHR19877">
    <property type="entry name" value="EUKARYOTIC TRANSLATION INITIATION FACTOR 3 SUBUNIT I"/>
    <property type="match status" value="1"/>
</dbReference>
<keyword evidence="2 7" id="KW-0396">Initiation factor</keyword>
<keyword evidence="4" id="KW-0677">Repeat</keyword>
<accession>A0A8K0JLX0</accession>
<comment type="caution">
    <text evidence="9">The sequence shown here is derived from an EMBL/GenBank/DDBJ whole genome shotgun (WGS) entry which is preliminary data.</text>
</comment>